<evidence type="ECO:0000313" key="7">
    <source>
        <dbReference type="EMBL" id="MBL0005008.1"/>
    </source>
</evidence>
<keyword evidence="1" id="KW-0808">Transferase</keyword>
<reference evidence="8 9" key="1">
    <citation type="submission" date="2020-10" db="EMBL/GenBank/DDBJ databases">
        <title>Connecting structure to function with the recovery of over 1000 high-quality activated sludge metagenome-assembled genomes encoding full-length rRNA genes using long-read sequencing.</title>
        <authorList>
            <person name="Singleton C.M."/>
            <person name="Petriglieri F."/>
            <person name="Kristensen J.M."/>
            <person name="Kirkegaard R.H."/>
            <person name="Michaelsen T.Y."/>
            <person name="Andersen M.H."/>
            <person name="Karst S.M."/>
            <person name="Dueholm M.S."/>
            <person name="Nielsen P.H."/>
            <person name="Albertsen M."/>
        </authorList>
    </citation>
    <scope>NUCLEOTIDE SEQUENCE [LARGE SCALE GENOMIC DNA]</scope>
    <source>
        <strain evidence="5">AalE_18-Q3-R2-46_BAT3C.188</strain>
        <strain evidence="6">Ega_18-Q3-R5-49_MAXAC.001</strain>
        <strain evidence="7">Ribe_18-Q3-R11-54_MAXAC.001</strain>
    </source>
</reference>
<dbReference type="Pfam" id="PF13302">
    <property type="entry name" value="Acetyltransf_3"/>
    <property type="match status" value="1"/>
</dbReference>
<dbReference type="InterPro" id="IPR000182">
    <property type="entry name" value="GNAT_dom"/>
</dbReference>
<dbReference type="PANTHER" id="PTHR43792">
    <property type="entry name" value="GNAT FAMILY, PUTATIVE (AFU_ORTHOLOGUE AFUA_3G00765)-RELATED-RELATED"/>
    <property type="match status" value="1"/>
</dbReference>
<dbReference type="GO" id="GO:0008999">
    <property type="term" value="F:protein-N-terminal-alanine acetyltransferase activity"/>
    <property type="evidence" value="ECO:0007669"/>
    <property type="project" value="TreeGrafter"/>
</dbReference>
<name>A0A935IIN9_9MICO</name>
<dbReference type="AlphaFoldDB" id="A0A935IIN9"/>
<evidence type="ECO:0000313" key="5">
    <source>
        <dbReference type="EMBL" id="MBK6301183.1"/>
    </source>
</evidence>
<dbReference type="EMBL" id="JADKGK010000024">
    <property type="protein sequence ID" value="MBL0005008.1"/>
    <property type="molecule type" value="Genomic_DNA"/>
</dbReference>
<organism evidence="6 9">
    <name type="scientific">Candidatus Phosphoribacter hodrii</name>
    <dbReference type="NCBI Taxonomy" id="2953743"/>
    <lineage>
        <taxon>Bacteria</taxon>
        <taxon>Bacillati</taxon>
        <taxon>Actinomycetota</taxon>
        <taxon>Actinomycetes</taxon>
        <taxon>Micrococcales</taxon>
        <taxon>Dermatophilaceae</taxon>
        <taxon>Candidatus Phosphoribacter</taxon>
    </lineage>
</organism>
<dbReference type="Proteomes" id="UP000726105">
    <property type="component" value="Unassembled WGS sequence"/>
</dbReference>
<dbReference type="GO" id="GO:0005737">
    <property type="term" value="C:cytoplasm"/>
    <property type="evidence" value="ECO:0007669"/>
    <property type="project" value="TreeGrafter"/>
</dbReference>
<feature type="domain" description="N-acetyltransferase" evidence="4">
    <location>
        <begin position="20"/>
        <end position="188"/>
    </location>
</feature>
<dbReference type="PROSITE" id="PS51186">
    <property type="entry name" value="GNAT"/>
    <property type="match status" value="1"/>
</dbReference>
<evidence type="ECO:0000256" key="2">
    <source>
        <dbReference type="ARBA" id="ARBA00023315"/>
    </source>
</evidence>
<dbReference type="Proteomes" id="UP000886632">
    <property type="component" value="Unassembled WGS sequence"/>
</dbReference>
<accession>A0A935IIN9</accession>
<evidence type="ECO:0000259" key="4">
    <source>
        <dbReference type="PROSITE" id="PS51186"/>
    </source>
</evidence>
<dbReference type="Proteomes" id="UP000718281">
    <property type="component" value="Unassembled WGS sequence"/>
</dbReference>
<dbReference type="InterPro" id="IPR016181">
    <property type="entry name" value="Acyl_CoA_acyltransferase"/>
</dbReference>
<dbReference type="Gene3D" id="3.40.630.30">
    <property type="match status" value="1"/>
</dbReference>
<protein>
    <submittedName>
        <fullName evidence="6">GNAT family N-acetyltransferase</fullName>
    </submittedName>
</protein>
<dbReference type="EMBL" id="JADJIB010000001">
    <property type="protein sequence ID" value="MBK7271906.1"/>
    <property type="molecule type" value="Genomic_DNA"/>
</dbReference>
<dbReference type="SUPFAM" id="SSF55729">
    <property type="entry name" value="Acyl-CoA N-acyltransferases (Nat)"/>
    <property type="match status" value="1"/>
</dbReference>
<gene>
    <name evidence="5" type="ORF">IPF40_09075</name>
    <name evidence="6" type="ORF">IPI13_01640</name>
    <name evidence="7" type="ORF">IPP00_13860</name>
</gene>
<evidence type="ECO:0000313" key="6">
    <source>
        <dbReference type="EMBL" id="MBK7271906.1"/>
    </source>
</evidence>
<comment type="caution">
    <text evidence="6">The sequence shown here is derived from an EMBL/GenBank/DDBJ whole genome shotgun (WGS) entry which is preliminary data.</text>
</comment>
<evidence type="ECO:0000256" key="3">
    <source>
        <dbReference type="ARBA" id="ARBA00038502"/>
    </source>
</evidence>
<keyword evidence="2" id="KW-0012">Acyltransferase</keyword>
<evidence type="ECO:0000313" key="9">
    <source>
        <dbReference type="Proteomes" id="UP000726105"/>
    </source>
</evidence>
<evidence type="ECO:0000256" key="1">
    <source>
        <dbReference type="ARBA" id="ARBA00022679"/>
    </source>
</evidence>
<evidence type="ECO:0000313" key="8">
    <source>
        <dbReference type="Proteomes" id="UP000718281"/>
    </source>
</evidence>
<dbReference type="EMBL" id="JADIXZ010000004">
    <property type="protein sequence ID" value="MBK6301183.1"/>
    <property type="molecule type" value="Genomic_DNA"/>
</dbReference>
<proteinExistence type="inferred from homology"/>
<comment type="similarity">
    <text evidence="3">Belongs to the acetyltransferase family. RimJ subfamily.</text>
</comment>
<sequence length="203" mass="22438">MSPGRWPVSLRVADGLTPSLVLRPLHRRDQSAWEALRRDNTAYLSRWEPTPPDGTIVRTGFGGYVRSLNRDARAGNIAPFAVEVDGELAGQVHLFGVMRGSLLSGAAGYWLGERFAGQGVATRALAALIDYALGPFGLHRVEVNIRPENVASLAVVAHLKFREEGVRERYLHIEGDWRDHRTFALTVDDLGGLPTIERWHLPG</sequence>
<dbReference type="InterPro" id="IPR051531">
    <property type="entry name" value="N-acetyltransferase"/>
</dbReference>
<dbReference type="PANTHER" id="PTHR43792:SF8">
    <property type="entry name" value="[RIBOSOMAL PROTEIN US5]-ALANINE N-ACETYLTRANSFERASE"/>
    <property type="match status" value="1"/>
</dbReference>